<reference evidence="1" key="1">
    <citation type="submission" date="2023-08" db="EMBL/GenBank/DDBJ databases">
        <authorList>
            <person name="Chen Y."/>
            <person name="Shah S."/>
            <person name="Dougan E. K."/>
            <person name="Thang M."/>
            <person name="Chan C."/>
        </authorList>
    </citation>
    <scope>NUCLEOTIDE SEQUENCE</scope>
</reference>
<evidence type="ECO:0000313" key="1">
    <source>
        <dbReference type="EMBL" id="CAJ1403924.1"/>
    </source>
</evidence>
<keyword evidence="2" id="KW-1185">Reference proteome</keyword>
<sequence>MLSGAFAGVQVLAHLLFKQPAWLPQGYLNRSGAHCESWQWQQGLSCWQGELFLAHDENVLDRLVSCCSGQTPEICWAEGRSAVECCAPFLPQILGRMLYNRTATVVSTTLRLSFAEVKTAMRLLWACFEHLPKVLQEPVRNSVYTMRAMWAVHTHSAVPLEFGRKDPLKLSANSRLSFQQRKIRLVKDYSVRHECVLNIFTGSCQALHVPIFPRLGMVQGPSNRDESLDFLGVTTGSEIVCPKHSFSSADCPSRVFTCHALRRNWQRLRPLLDEEVQRVGRCAGDRLVRCRAGRALCHGGRGRRGIRAVGGARRQSLPAQGARLAEL</sequence>
<protein>
    <submittedName>
        <fullName evidence="1">Uncharacterized protein</fullName>
    </submittedName>
</protein>
<dbReference type="Proteomes" id="UP001178507">
    <property type="component" value="Unassembled WGS sequence"/>
</dbReference>
<organism evidence="1 2">
    <name type="scientific">Effrenium voratum</name>
    <dbReference type="NCBI Taxonomy" id="2562239"/>
    <lineage>
        <taxon>Eukaryota</taxon>
        <taxon>Sar</taxon>
        <taxon>Alveolata</taxon>
        <taxon>Dinophyceae</taxon>
        <taxon>Suessiales</taxon>
        <taxon>Symbiodiniaceae</taxon>
        <taxon>Effrenium</taxon>
    </lineage>
</organism>
<dbReference type="EMBL" id="CAUJNA010003516">
    <property type="protein sequence ID" value="CAJ1403924.1"/>
    <property type="molecule type" value="Genomic_DNA"/>
</dbReference>
<evidence type="ECO:0000313" key="2">
    <source>
        <dbReference type="Proteomes" id="UP001178507"/>
    </source>
</evidence>
<dbReference type="AlphaFoldDB" id="A0AA36NF23"/>
<proteinExistence type="predicted"/>
<accession>A0AA36NF23</accession>
<comment type="caution">
    <text evidence="1">The sequence shown here is derived from an EMBL/GenBank/DDBJ whole genome shotgun (WGS) entry which is preliminary data.</text>
</comment>
<name>A0AA36NF23_9DINO</name>
<gene>
    <name evidence="1" type="ORF">EVOR1521_LOCUS26487</name>
</gene>